<evidence type="ECO:0000256" key="1">
    <source>
        <dbReference type="ARBA" id="ARBA00010201"/>
    </source>
</evidence>
<dbReference type="AlphaFoldDB" id="Q4SRS2"/>
<feature type="compositionally biased region" description="Pro residues" evidence="5">
    <location>
        <begin position="631"/>
        <end position="643"/>
    </location>
</feature>
<reference evidence="8" key="1">
    <citation type="journal article" date="2004" name="Nature">
        <title>Genome duplication in the teleost fish Tetraodon nigroviridis reveals the early vertebrate proto-karyotype.</title>
        <authorList>
            <person name="Jaillon O."/>
            <person name="Aury J.-M."/>
            <person name="Brunet F."/>
            <person name="Petit J.-L."/>
            <person name="Stange-Thomann N."/>
            <person name="Mauceli E."/>
            <person name="Bouneau L."/>
            <person name="Fischer C."/>
            <person name="Ozouf-Costaz C."/>
            <person name="Bernot A."/>
            <person name="Nicaud S."/>
            <person name="Jaffe D."/>
            <person name="Fisher S."/>
            <person name="Lutfalla G."/>
            <person name="Dossat C."/>
            <person name="Segurens B."/>
            <person name="Dasilva C."/>
            <person name="Salanoubat M."/>
            <person name="Levy M."/>
            <person name="Boudet N."/>
            <person name="Castellano S."/>
            <person name="Anthouard V."/>
            <person name="Jubin C."/>
            <person name="Castelli V."/>
            <person name="Katinka M."/>
            <person name="Vacherie B."/>
            <person name="Biemont C."/>
            <person name="Skalli Z."/>
            <person name="Cattolico L."/>
            <person name="Poulain J."/>
            <person name="De Berardinis V."/>
            <person name="Cruaud C."/>
            <person name="Duprat S."/>
            <person name="Brottier P."/>
            <person name="Coutanceau J.-P."/>
            <person name="Gouzy J."/>
            <person name="Parra G."/>
            <person name="Lardier G."/>
            <person name="Chapple C."/>
            <person name="McKernan K.J."/>
            <person name="McEwan P."/>
            <person name="Bosak S."/>
            <person name="Kellis M."/>
            <person name="Volff J.-N."/>
            <person name="Guigo R."/>
            <person name="Zody M.C."/>
            <person name="Mesirov J."/>
            <person name="Lindblad-Toh K."/>
            <person name="Birren B."/>
            <person name="Nusbaum C."/>
            <person name="Kahn D."/>
            <person name="Robinson-Rechavi M."/>
            <person name="Laudet V."/>
            <person name="Schachter V."/>
            <person name="Quetier F."/>
            <person name="Saurin W."/>
            <person name="Scarpelli C."/>
            <person name="Wincker P."/>
            <person name="Lander E.S."/>
            <person name="Weissenbach J."/>
            <person name="Roest Crollius H."/>
        </authorList>
    </citation>
    <scope>NUCLEOTIDE SEQUENCE [LARGE SCALE GENOMIC DNA]</scope>
</reference>
<comment type="similarity">
    <text evidence="1">Belongs to the PRORSD1 family.</text>
</comment>
<feature type="region of interest" description="Disordered" evidence="5">
    <location>
        <begin position="883"/>
        <end position="1016"/>
    </location>
</feature>
<feature type="compositionally biased region" description="Basic and acidic residues" evidence="5">
    <location>
        <begin position="977"/>
        <end position="1006"/>
    </location>
</feature>
<dbReference type="InterPro" id="IPR038765">
    <property type="entry name" value="Papain-like_cys_pep_sf"/>
</dbReference>
<dbReference type="Pfam" id="PF04073">
    <property type="entry name" value="tRNA_edit"/>
    <property type="match status" value="1"/>
</dbReference>
<feature type="region of interest" description="Disordered" evidence="5">
    <location>
        <begin position="738"/>
        <end position="763"/>
    </location>
</feature>
<feature type="compositionally biased region" description="Low complexity" evidence="5">
    <location>
        <begin position="813"/>
        <end position="827"/>
    </location>
</feature>
<dbReference type="GO" id="GO:0016579">
    <property type="term" value="P:protein deubiquitination"/>
    <property type="evidence" value="ECO:0007669"/>
    <property type="project" value="InterPro"/>
</dbReference>
<keyword evidence="2" id="KW-0833">Ubl conjugation pathway</keyword>
<evidence type="ECO:0000256" key="2">
    <source>
        <dbReference type="ARBA" id="ARBA00022786"/>
    </source>
</evidence>
<evidence type="ECO:0000256" key="5">
    <source>
        <dbReference type="SAM" id="MobiDB-lite"/>
    </source>
</evidence>
<dbReference type="GO" id="GO:0004843">
    <property type="term" value="F:cysteine-type deubiquitinase activity"/>
    <property type="evidence" value="ECO:0007669"/>
    <property type="project" value="InterPro"/>
</dbReference>
<evidence type="ECO:0000256" key="3">
    <source>
        <dbReference type="ARBA" id="ARBA00022801"/>
    </source>
</evidence>
<dbReference type="SUPFAM" id="SSF55826">
    <property type="entry name" value="YbaK/ProRS associated domain"/>
    <property type="match status" value="1"/>
</dbReference>
<feature type="compositionally biased region" description="Low complexity" evidence="5">
    <location>
        <begin position="836"/>
        <end position="862"/>
    </location>
</feature>
<dbReference type="InterPro" id="IPR001394">
    <property type="entry name" value="Peptidase_C19_UCH"/>
</dbReference>
<accession>Q4SRS2</accession>
<name>Q4SRS2_TETNG</name>
<dbReference type="SUPFAM" id="SSF54001">
    <property type="entry name" value="Cysteine proteinases"/>
    <property type="match status" value="1"/>
</dbReference>
<feature type="compositionally biased region" description="Low complexity" evidence="5">
    <location>
        <begin position="655"/>
        <end position="672"/>
    </location>
</feature>
<dbReference type="Pfam" id="PF00443">
    <property type="entry name" value="UCH"/>
    <property type="match status" value="1"/>
</dbReference>
<evidence type="ECO:0000313" key="8">
    <source>
        <dbReference type="EMBL" id="CAF96660.1"/>
    </source>
</evidence>
<protein>
    <recommendedName>
        <fullName evidence="4">PrdX deacylase domain-containing protein 1</fullName>
    </recommendedName>
</protein>
<dbReference type="InterPro" id="IPR036754">
    <property type="entry name" value="YbaK/aa-tRNA-synt-asso_dom_sf"/>
</dbReference>
<evidence type="ECO:0000259" key="7">
    <source>
        <dbReference type="Pfam" id="PF04073"/>
    </source>
</evidence>
<dbReference type="PANTHER" id="PTHR22975:SF5">
    <property type="entry name" value="INACTIVE UBIQUITIN CARBOXYL-TERMINAL HYDROLASE 54"/>
    <property type="match status" value="1"/>
</dbReference>
<dbReference type="EMBL" id="CAAE01014496">
    <property type="protein sequence ID" value="CAF96660.1"/>
    <property type="molecule type" value="Genomic_DNA"/>
</dbReference>
<dbReference type="FunFam" id="3.90.960.10:FF:000005">
    <property type="entry name" value="Putative prolyl-tRNA synthetase"/>
    <property type="match status" value="1"/>
</dbReference>
<evidence type="ECO:0000259" key="6">
    <source>
        <dbReference type="Pfam" id="PF00443"/>
    </source>
</evidence>
<feature type="domain" description="Peptidase C19 ubiquitin carboxyl-terminal hydrolase" evidence="6">
    <location>
        <begin position="321"/>
        <end position="569"/>
    </location>
</feature>
<feature type="region of interest" description="Disordered" evidence="5">
    <location>
        <begin position="806"/>
        <end position="864"/>
    </location>
</feature>
<dbReference type="InterPro" id="IPR052398">
    <property type="entry name" value="Ubiquitin_hydrolase_53/54"/>
</dbReference>
<dbReference type="Gene3D" id="3.90.960.10">
    <property type="entry name" value="YbaK/aminoacyl-tRNA synthetase-associated domain"/>
    <property type="match status" value="1"/>
</dbReference>
<dbReference type="KEGG" id="tng:GSTEN00013776G001"/>
<evidence type="ECO:0000256" key="4">
    <source>
        <dbReference type="ARBA" id="ARBA00031612"/>
    </source>
</evidence>
<dbReference type="Gene3D" id="3.90.70.10">
    <property type="entry name" value="Cysteine proteinases"/>
    <property type="match status" value="1"/>
</dbReference>
<dbReference type="CDD" id="cd04335">
    <property type="entry name" value="PrdX_deacylase"/>
    <property type="match status" value="1"/>
</dbReference>
<proteinExistence type="inferred from homology"/>
<dbReference type="GO" id="GO:0002161">
    <property type="term" value="F:aminoacyl-tRNA deacylase activity"/>
    <property type="evidence" value="ECO:0007669"/>
    <property type="project" value="InterPro"/>
</dbReference>
<feature type="domain" description="YbaK/aminoacyl-tRNA synthetase-associated" evidence="7">
    <location>
        <begin position="25"/>
        <end position="155"/>
    </location>
</feature>
<dbReference type="PANTHER" id="PTHR22975">
    <property type="entry name" value="UBIQUITIN SPECIFIC PROTEINASE"/>
    <property type="match status" value="1"/>
</dbReference>
<sequence length="1133" mass="123022">MAESLRAELEKYLDALNIRTSCVEHPPVFTVEEMMPHLQGLSGAVTKNLELKDKKKKSLWLVSARHDRQVNLNHLAKKLGVGSGNLRFSDEATMLETLKVGQGCATALALLFDKDQSVRLVLDQDLVQGDHNLVYFHPMTNAATMGLRPDDLLRFLRETGHEPVLETAAPSVCGAGSGRGLLAKGGATGANRPRGTQVEVLQVPTQELWAVGHGLRDQHHVEPPEPDWNHGKAQEPFWRGSVAPGHLPPELPSAERPQVSGGLLRLLRSEGESGCGGPAQPRGAATDLAVCLRTSLPSFSPAVRTSSRRTTLRRALAKAFQGERRFQLGIMDDAAECFENILMRIHFHMADESAGDVCTARRCIPHQKFSMLLLEQVRSGSGSGSGASTTTSVTLLVVCVQCVCSSCGASSEAPPFSQMVHYVSTTSLCPAHLPPLLLFLLSDQAVKMLASQQEATPSMFGELLRRAGAGALGYCSTRRVLLNSPEVVTVGLVWDSERSHLAVDVLHTLGTRLRLGDLFSRVVEEKARRSELYLVGVVCYYGRHYSTFFFQTRIRRWIYVDDAQVKETGSGFTPPPSGGCRARPPPTMASSPLLSIICRSVRDGGTWCPAASKVTTSLCCLLYANPRGTPLPPPPPHHLPLPPALHKSPDRSQDSGRGQSSSARSSAALRASVCSLDSTGESPADASKPDPKRGARCYRFSHDRLRLASLTSRRPLYDSEVRGQASSWCLGRLATRGRHQSMRTGGGAADQRRSSSRHQPSEADNQALLAGYHSETLKEQQVPRQPLKPSSSSVRLLRDLKETMSSIIHSRTPPSLSSSSSSSPSSPVAVLPEVTSSTNISAPCSSSSSSSSLDRSSGAAASGRWRPRREVLNIDSIFTRERRKQGGYRRLAPEGGAPEASSTGAQGPSWTPPTGPSGGPAEPPPQLLQRMEGGSESSERTSSLDPGQGQRPVRTPWSLSSAPSWRTAPALLQGSELDQRQEEVQRRTREEEQQRQKKEEEEEKKAPGFNPQPSKYLDLDQLQLQGGRNVLFHRDDLTLLTQLTNRSACVCVCVCVSTGRGDSFERCVLEAELLLDQSVRLEKAGDIAAALSAASEAESKLQPLMVGGGACNHSRLQRCIRKSRSLQQRMRQQ</sequence>
<keyword evidence="3" id="KW-0378">Hydrolase</keyword>
<feature type="compositionally biased region" description="Pro residues" evidence="5">
    <location>
        <begin position="910"/>
        <end position="926"/>
    </location>
</feature>
<reference evidence="8" key="2">
    <citation type="submission" date="2004-02" db="EMBL/GenBank/DDBJ databases">
        <authorList>
            <consortium name="Genoscope"/>
            <consortium name="Whitehead Institute Centre for Genome Research"/>
        </authorList>
    </citation>
    <scope>NUCLEOTIDE SEQUENCE</scope>
</reference>
<gene>
    <name evidence="8" type="ORF">GSTENG00013776001</name>
</gene>
<feature type="region of interest" description="Disordered" evidence="5">
    <location>
        <begin position="631"/>
        <end position="695"/>
    </location>
</feature>
<feature type="non-terminal residue" evidence="8">
    <location>
        <position position="1"/>
    </location>
</feature>
<organism evidence="8">
    <name type="scientific">Tetraodon nigroviridis</name>
    <name type="common">Spotted green pufferfish</name>
    <name type="synonym">Chelonodon nigroviridis</name>
    <dbReference type="NCBI Taxonomy" id="99883"/>
    <lineage>
        <taxon>Eukaryota</taxon>
        <taxon>Metazoa</taxon>
        <taxon>Chordata</taxon>
        <taxon>Craniata</taxon>
        <taxon>Vertebrata</taxon>
        <taxon>Euteleostomi</taxon>
        <taxon>Actinopterygii</taxon>
        <taxon>Neopterygii</taxon>
        <taxon>Teleostei</taxon>
        <taxon>Neoteleostei</taxon>
        <taxon>Acanthomorphata</taxon>
        <taxon>Eupercaria</taxon>
        <taxon>Tetraodontiformes</taxon>
        <taxon>Tetradontoidea</taxon>
        <taxon>Tetraodontidae</taxon>
        <taxon>Tetraodon</taxon>
    </lineage>
</organism>
<dbReference type="InterPro" id="IPR007214">
    <property type="entry name" value="YbaK/aa-tRNA-synth-assoc-dom"/>
</dbReference>
<dbReference type="OrthoDB" id="424586at2759"/>
<comment type="caution">
    <text evidence="8">The sequence shown here is derived from an EMBL/GenBank/DDBJ whole genome shotgun (WGS) entry which is preliminary data.</text>
</comment>